<proteinExistence type="predicted"/>
<organism evidence="2 3">
    <name type="scientific">Tetragonisca angustula</name>
    <dbReference type="NCBI Taxonomy" id="166442"/>
    <lineage>
        <taxon>Eukaryota</taxon>
        <taxon>Metazoa</taxon>
        <taxon>Ecdysozoa</taxon>
        <taxon>Arthropoda</taxon>
        <taxon>Hexapoda</taxon>
        <taxon>Insecta</taxon>
        <taxon>Pterygota</taxon>
        <taxon>Neoptera</taxon>
        <taxon>Endopterygota</taxon>
        <taxon>Hymenoptera</taxon>
        <taxon>Apocrita</taxon>
        <taxon>Aculeata</taxon>
        <taxon>Apoidea</taxon>
        <taxon>Anthophila</taxon>
        <taxon>Apidae</taxon>
        <taxon>Tetragonisca</taxon>
    </lineage>
</organism>
<gene>
    <name evidence="2" type="ORF">QLX08_002605</name>
</gene>
<keyword evidence="3" id="KW-1185">Reference proteome</keyword>
<evidence type="ECO:0000313" key="2">
    <source>
        <dbReference type="EMBL" id="KAK9307013.1"/>
    </source>
</evidence>
<protein>
    <submittedName>
        <fullName evidence="2">Uncharacterized protein</fullName>
    </submittedName>
</protein>
<dbReference type="Proteomes" id="UP001432146">
    <property type="component" value="Unassembled WGS sequence"/>
</dbReference>
<dbReference type="EMBL" id="JAWNGG020000035">
    <property type="protein sequence ID" value="KAK9307013.1"/>
    <property type="molecule type" value="Genomic_DNA"/>
</dbReference>
<feature type="compositionally biased region" description="Acidic residues" evidence="1">
    <location>
        <begin position="61"/>
        <end position="72"/>
    </location>
</feature>
<comment type="caution">
    <text evidence="2">The sequence shown here is derived from an EMBL/GenBank/DDBJ whole genome shotgun (WGS) entry which is preliminary data.</text>
</comment>
<reference evidence="2 3" key="1">
    <citation type="submission" date="2024-05" db="EMBL/GenBank/DDBJ databases">
        <title>The nuclear and mitochondrial genome assemblies of Tetragonisca angustula (Apidae: Meliponini), a tiny yet remarkable pollinator in the Neotropics.</title>
        <authorList>
            <person name="Ferrari R."/>
            <person name="Ricardo P.C."/>
            <person name="Dias F.C."/>
            <person name="Araujo N.S."/>
            <person name="Soares D.O."/>
            <person name="Zhou Q.-S."/>
            <person name="Zhu C.-D."/>
            <person name="Coutinho L."/>
            <person name="Airas M.C."/>
            <person name="Batista T.M."/>
        </authorList>
    </citation>
    <scope>NUCLEOTIDE SEQUENCE [LARGE SCALE GENOMIC DNA]</scope>
    <source>
        <strain evidence="2">ASF017062</strain>
        <tissue evidence="2">Abdomen</tissue>
    </source>
</reference>
<name>A0AAW1AD20_9HYME</name>
<sequence>MMITRKADDDYYAKKGAIAYCVKIRATVTRRGKVGQTQEEEEGQRTAVLSLSLQGRKGERMEDEGERMEDEGESSRPKR</sequence>
<accession>A0AAW1AD20</accession>
<dbReference type="AlphaFoldDB" id="A0AAW1AD20"/>
<evidence type="ECO:0000313" key="3">
    <source>
        <dbReference type="Proteomes" id="UP001432146"/>
    </source>
</evidence>
<feature type="region of interest" description="Disordered" evidence="1">
    <location>
        <begin position="31"/>
        <end position="79"/>
    </location>
</feature>
<evidence type="ECO:0000256" key="1">
    <source>
        <dbReference type="SAM" id="MobiDB-lite"/>
    </source>
</evidence>